<organism evidence="2 3">
    <name type="scientific">Waterburya agarophytonicola KI4</name>
    <dbReference type="NCBI Taxonomy" id="2874699"/>
    <lineage>
        <taxon>Bacteria</taxon>
        <taxon>Bacillati</taxon>
        <taxon>Cyanobacteriota</taxon>
        <taxon>Cyanophyceae</taxon>
        <taxon>Pleurocapsales</taxon>
        <taxon>Hyellaceae</taxon>
        <taxon>Waterburya</taxon>
        <taxon>Waterburya agarophytonicola</taxon>
    </lineage>
</organism>
<dbReference type="RefSeq" id="WP_229642582.1">
    <property type="nucleotide sequence ID" value="NZ_JADWDC010000087.1"/>
</dbReference>
<feature type="domain" description="NACHT N-terminal Helical" evidence="1">
    <location>
        <begin position="37"/>
        <end position="184"/>
    </location>
</feature>
<dbReference type="Proteomes" id="UP000729733">
    <property type="component" value="Unassembled WGS sequence"/>
</dbReference>
<dbReference type="AlphaFoldDB" id="A0A964BVJ5"/>
<comment type="caution">
    <text evidence="2">The sequence shown here is derived from an EMBL/GenBank/DDBJ whole genome shotgun (WGS) entry which is preliminary data.</text>
</comment>
<protein>
    <recommendedName>
        <fullName evidence="1">NACHT N-terminal Helical domain-containing protein</fullName>
    </recommendedName>
</protein>
<dbReference type="InterPro" id="IPR054569">
    <property type="entry name" value="NNH2"/>
</dbReference>
<evidence type="ECO:0000313" key="2">
    <source>
        <dbReference type="EMBL" id="MCC0179481.1"/>
    </source>
</evidence>
<dbReference type="EMBL" id="JADWDC010000087">
    <property type="protein sequence ID" value="MCC0179481.1"/>
    <property type="molecule type" value="Genomic_DNA"/>
</dbReference>
<proteinExistence type="predicted"/>
<accession>A0A964BVJ5</accession>
<evidence type="ECO:0000313" key="3">
    <source>
        <dbReference type="Proteomes" id="UP000729733"/>
    </source>
</evidence>
<keyword evidence="3" id="KW-1185">Reference proteome</keyword>
<sequence length="188" mass="21750">MMVEPITLISTWGLSTGAKFVYDKIIDELKKDTTKEWAKDVLQDWLKDVFKEQASEKTGFVWDKAVKFLTAEPLEKAAETALIGFLALIDKHLAKDLELSEEQRERFQKPLTSFLKEPSVRQVLGTPFKVNSDYLDIKALKETWDDLGLRDLPNNFNWDKLGKDYLDLVKKTFDESAELKPLLQQFSF</sequence>
<reference evidence="2" key="1">
    <citation type="journal article" date="2021" name="Antonie Van Leeuwenhoek">
        <title>Draft genome and description of Waterburya agarophytonicola gen. nov. sp. nov. (Pleurocapsales, Cyanobacteria): a seaweed symbiont.</title>
        <authorList>
            <person name="Bonthond G."/>
            <person name="Shalygin S."/>
            <person name="Bayer T."/>
            <person name="Weinberger F."/>
        </authorList>
    </citation>
    <scope>NUCLEOTIDE SEQUENCE</scope>
    <source>
        <strain evidence="2">KI4</strain>
    </source>
</reference>
<name>A0A964BVJ5_9CYAN</name>
<dbReference type="Pfam" id="PF22734">
    <property type="entry name" value="NNH2"/>
    <property type="match status" value="1"/>
</dbReference>
<gene>
    <name evidence="2" type="ORF">I4641_21205</name>
</gene>
<evidence type="ECO:0000259" key="1">
    <source>
        <dbReference type="Pfam" id="PF22734"/>
    </source>
</evidence>